<reference evidence="1 4" key="2">
    <citation type="submission" date="2019-06" db="EMBL/GenBank/DDBJ databases">
        <title>Whole genome shotgun sequence of Brevibacillus agri NBRC 15538.</title>
        <authorList>
            <person name="Hosoyama A."/>
            <person name="Uohara A."/>
            <person name="Ohji S."/>
            <person name="Ichikawa N."/>
        </authorList>
    </citation>
    <scope>NUCLEOTIDE SEQUENCE [LARGE SCALE GENOMIC DNA]</scope>
    <source>
        <strain evidence="1 4">NBRC 15538</strain>
    </source>
</reference>
<accession>A0A3M8AUN9</accession>
<dbReference type="Proteomes" id="UP000276178">
    <property type="component" value="Unassembled WGS sequence"/>
</dbReference>
<name>A0A3M8AUN9_9BACL</name>
<comment type="caution">
    <text evidence="2">The sequence shown here is derived from an EMBL/GenBank/DDBJ whole genome shotgun (WGS) entry which is preliminary data.</text>
</comment>
<dbReference type="EMBL" id="RHHN01000038">
    <property type="protein sequence ID" value="RNB54859.1"/>
    <property type="molecule type" value="Genomic_DNA"/>
</dbReference>
<dbReference type="EMBL" id="BJOD01000009">
    <property type="protein sequence ID" value="GED24991.1"/>
    <property type="molecule type" value="Genomic_DNA"/>
</dbReference>
<protein>
    <recommendedName>
        <fullName evidence="5">Immunity protein 22</fullName>
    </recommendedName>
</protein>
<dbReference type="AlphaFoldDB" id="A0A3M8AUN9"/>
<evidence type="ECO:0000313" key="2">
    <source>
        <dbReference type="EMBL" id="RNB54859.1"/>
    </source>
</evidence>
<keyword evidence="4" id="KW-1185">Reference proteome</keyword>
<dbReference type="RefSeq" id="WP_005832514.1">
    <property type="nucleotide sequence ID" value="NZ_BJOD01000009.1"/>
</dbReference>
<dbReference type="OrthoDB" id="2222217at2"/>
<proteinExistence type="predicted"/>
<sequence length="139" mass="15331">MKHVVAIWGTTLQTDEELQSFLQPEYTEDGDVIPSGFMAAAGLDWVDEDFFEVHAVAQVEERAAFLAYLQRECVSAGESFAEKIPPNLSGEIARFPTVILLYGQVTNYGTVNEALFALTGEQHVGDGLVELLATIEYEE</sequence>
<dbReference type="Proteomes" id="UP000317180">
    <property type="component" value="Unassembled WGS sequence"/>
</dbReference>
<dbReference type="GeneID" id="82812439"/>
<evidence type="ECO:0000313" key="4">
    <source>
        <dbReference type="Proteomes" id="UP000317180"/>
    </source>
</evidence>
<evidence type="ECO:0000313" key="3">
    <source>
        <dbReference type="Proteomes" id="UP000276178"/>
    </source>
</evidence>
<organism evidence="2 3">
    <name type="scientific">Brevibacillus agri</name>
    <dbReference type="NCBI Taxonomy" id="51101"/>
    <lineage>
        <taxon>Bacteria</taxon>
        <taxon>Bacillati</taxon>
        <taxon>Bacillota</taxon>
        <taxon>Bacilli</taxon>
        <taxon>Bacillales</taxon>
        <taxon>Paenibacillaceae</taxon>
        <taxon>Brevibacillus</taxon>
    </lineage>
</organism>
<evidence type="ECO:0000313" key="1">
    <source>
        <dbReference type="EMBL" id="GED24991.1"/>
    </source>
</evidence>
<gene>
    <name evidence="1" type="ORF">BAG01nite_10930</name>
    <name evidence="2" type="ORF">EB820_13740</name>
</gene>
<reference evidence="2 3" key="1">
    <citation type="submission" date="2018-10" db="EMBL/GenBank/DDBJ databases">
        <title>Phylogenomics of Brevibacillus.</title>
        <authorList>
            <person name="Dunlap C."/>
        </authorList>
    </citation>
    <scope>NUCLEOTIDE SEQUENCE [LARGE SCALE GENOMIC DNA]</scope>
    <source>
        <strain evidence="2 3">NRRL NRS 1219</strain>
    </source>
</reference>
<dbReference type="InterPro" id="IPR025560">
    <property type="entry name" value="Imm22"/>
</dbReference>
<evidence type="ECO:0008006" key="5">
    <source>
        <dbReference type="Google" id="ProtNLM"/>
    </source>
</evidence>
<dbReference type="Pfam" id="PF14112">
    <property type="entry name" value="DUF4284"/>
    <property type="match status" value="1"/>
</dbReference>